<dbReference type="Gene3D" id="3.30.565.10">
    <property type="entry name" value="Histidine kinase-like ATPase, C-terminal domain"/>
    <property type="match status" value="1"/>
</dbReference>
<evidence type="ECO:0000256" key="5">
    <source>
        <dbReference type="ARBA" id="ARBA00022679"/>
    </source>
</evidence>
<dbReference type="GO" id="GO:0000155">
    <property type="term" value="F:phosphorelay sensor kinase activity"/>
    <property type="evidence" value="ECO:0007669"/>
    <property type="project" value="InterPro"/>
</dbReference>
<dbReference type="SMART" id="SM00388">
    <property type="entry name" value="HisKA"/>
    <property type="match status" value="1"/>
</dbReference>
<dbReference type="GO" id="GO:0016036">
    <property type="term" value="P:cellular response to phosphate starvation"/>
    <property type="evidence" value="ECO:0007669"/>
    <property type="project" value="TreeGrafter"/>
</dbReference>
<dbReference type="Pfam" id="PF02518">
    <property type="entry name" value="HATPase_c"/>
    <property type="match status" value="1"/>
</dbReference>
<dbReference type="EMBL" id="CP087164">
    <property type="protein sequence ID" value="UGS34774.1"/>
    <property type="molecule type" value="Genomic_DNA"/>
</dbReference>
<evidence type="ECO:0000256" key="9">
    <source>
        <dbReference type="SAM" id="Coils"/>
    </source>
</evidence>
<dbReference type="CDD" id="cd00082">
    <property type="entry name" value="HisKA"/>
    <property type="match status" value="1"/>
</dbReference>
<organism evidence="11 12">
    <name type="scientific">Capillimicrobium parvum</name>
    <dbReference type="NCBI Taxonomy" id="2884022"/>
    <lineage>
        <taxon>Bacteria</taxon>
        <taxon>Bacillati</taxon>
        <taxon>Actinomycetota</taxon>
        <taxon>Thermoleophilia</taxon>
        <taxon>Solirubrobacterales</taxon>
        <taxon>Capillimicrobiaceae</taxon>
        <taxon>Capillimicrobium</taxon>
    </lineage>
</organism>
<dbReference type="SMART" id="SM00387">
    <property type="entry name" value="HATPase_c"/>
    <property type="match status" value="1"/>
</dbReference>
<dbReference type="Pfam" id="PF13185">
    <property type="entry name" value="GAF_2"/>
    <property type="match status" value="2"/>
</dbReference>
<evidence type="ECO:0000256" key="7">
    <source>
        <dbReference type="ARBA" id="ARBA00023012"/>
    </source>
</evidence>
<dbReference type="GO" id="GO:0005886">
    <property type="term" value="C:plasma membrane"/>
    <property type="evidence" value="ECO:0007669"/>
    <property type="project" value="UniProtKB-SubCell"/>
</dbReference>
<dbReference type="InterPro" id="IPR029016">
    <property type="entry name" value="GAF-like_dom_sf"/>
</dbReference>
<dbReference type="SUPFAM" id="SSF55874">
    <property type="entry name" value="ATPase domain of HSP90 chaperone/DNA topoisomerase II/histidine kinase"/>
    <property type="match status" value="1"/>
</dbReference>
<keyword evidence="7" id="KW-0902">Two-component regulatory system</keyword>
<keyword evidence="9" id="KW-0175">Coiled coil</keyword>
<dbReference type="Gene3D" id="3.30.450.40">
    <property type="match status" value="3"/>
</dbReference>
<evidence type="ECO:0000256" key="2">
    <source>
        <dbReference type="ARBA" id="ARBA00004236"/>
    </source>
</evidence>
<dbReference type="Pfam" id="PF00512">
    <property type="entry name" value="HisKA"/>
    <property type="match status" value="1"/>
</dbReference>
<dbReference type="PANTHER" id="PTHR45453:SF1">
    <property type="entry name" value="PHOSPHATE REGULON SENSOR PROTEIN PHOR"/>
    <property type="match status" value="1"/>
</dbReference>
<dbReference type="FunFam" id="1.10.287.130:FF:000001">
    <property type="entry name" value="Two-component sensor histidine kinase"/>
    <property type="match status" value="1"/>
</dbReference>
<evidence type="ECO:0000256" key="1">
    <source>
        <dbReference type="ARBA" id="ARBA00000085"/>
    </source>
</evidence>
<dbReference type="InterPro" id="IPR005467">
    <property type="entry name" value="His_kinase_dom"/>
</dbReference>
<dbReference type="InterPro" id="IPR050351">
    <property type="entry name" value="BphY/WalK/GraS-like"/>
</dbReference>
<proteinExistence type="predicted"/>
<dbReference type="InterPro" id="IPR004358">
    <property type="entry name" value="Sig_transdc_His_kin-like_C"/>
</dbReference>
<comment type="catalytic activity">
    <reaction evidence="1">
        <text>ATP + protein L-histidine = ADP + protein N-phospho-L-histidine.</text>
        <dbReference type="EC" id="2.7.13.3"/>
    </reaction>
</comment>
<dbReference type="KEGG" id="sbae:DSM104329_01156"/>
<dbReference type="GO" id="GO:0004721">
    <property type="term" value="F:phosphoprotein phosphatase activity"/>
    <property type="evidence" value="ECO:0007669"/>
    <property type="project" value="TreeGrafter"/>
</dbReference>
<comment type="subcellular location">
    <subcellularLocation>
        <location evidence="2">Cell membrane</location>
    </subcellularLocation>
</comment>
<dbReference type="InterPro" id="IPR003594">
    <property type="entry name" value="HATPase_dom"/>
</dbReference>
<dbReference type="EC" id="2.7.13.3" evidence="3"/>
<evidence type="ECO:0000259" key="10">
    <source>
        <dbReference type="PROSITE" id="PS50109"/>
    </source>
</evidence>
<name>A0A9E6XUT0_9ACTN</name>
<dbReference type="Proteomes" id="UP001162834">
    <property type="component" value="Chromosome"/>
</dbReference>
<keyword evidence="4" id="KW-0597">Phosphoprotein</keyword>
<dbReference type="InterPro" id="IPR036890">
    <property type="entry name" value="HATPase_C_sf"/>
</dbReference>
<dbReference type="SUPFAM" id="SSF55781">
    <property type="entry name" value="GAF domain-like"/>
    <property type="match status" value="3"/>
</dbReference>
<dbReference type="InterPro" id="IPR003018">
    <property type="entry name" value="GAF"/>
</dbReference>
<evidence type="ECO:0000256" key="3">
    <source>
        <dbReference type="ARBA" id="ARBA00012438"/>
    </source>
</evidence>
<dbReference type="Gene3D" id="1.10.287.130">
    <property type="match status" value="1"/>
</dbReference>
<dbReference type="PANTHER" id="PTHR45453">
    <property type="entry name" value="PHOSPHATE REGULON SENSOR PROTEIN PHOR"/>
    <property type="match status" value="1"/>
</dbReference>
<dbReference type="Pfam" id="PF01590">
    <property type="entry name" value="GAF"/>
    <property type="match status" value="1"/>
</dbReference>
<dbReference type="SMART" id="SM00065">
    <property type="entry name" value="GAF"/>
    <property type="match status" value="3"/>
</dbReference>
<dbReference type="AlphaFoldDB" id="A0A9E6XUT0"/>
<dbReference type="PROSITE" id="PS50109">
    <property type="entry name" value="HIS_KIN"/>
    <property type="match status" value="1"/>
</dbReference>
<feature type="coiled-coil region" evidence="9">
    <location>
        <begin position="135"/>
        <end position="192"/>
    </location>
</feature>
<accession>A0A9E6XUT0</accession>
<feature type="domain" description="Histidine kinase" evidence="10">
    <location>
        <begin position="659"/>
        <end position="871"/>
    </location>
</feature>
<dbReference type="InterPro" id="IPR003661">
    <property type="entry name" value="HisK_dim/P_dom"/>
</dbReference>
<dbReference type="SUPFAM" id="SSF47384">
    <property type="entry name" value="Homodimeric domain of signal transducing histidine kinase"/>
    <property type="match status" value="1"/>
</dbReference>
<keyword evidence="5 11" id="KW-0808">Transferase</keyword>
<evidence type="ECO:0000256" key="6">
    <source>
        <dbReference type="ARBA" id="ARBA00022777"/>
    </source>
</evidence>
<dbReference type="InterPro" id="IPR036097">
    <property type="entry name" value="HisK_dim/P_sf"/>
</dbReference>
<evidence type="ECO:0000256" key="4">
    <source>
        <dbReference type="ARBA" id="ARBA00022553"/>
    </source>
</evidence>
<dbReference type="RefSeq" id="WP_259314440.1">
    <property type="nucleotide sequence ID" value="NZ_CP087164.1"/>
</dbReference>
<reference evidence="11" key="1">
    <citation type="journal article" date="2022" name="Int. J. Syst. Evol. Microbiol.">
        <title>Pseudomonas aegrilactucae sp. nov. and Pseudomonas morbosilactucae sp. nov., pathogens causing bacterial rot of lettuce in Japan.</title>
        <authorList>
            <person name="Sawada H."/>
            <person name="Fujikawa T."/>
            <person name="Satou M."/>
        </authorList>
    </citation>
    <scope>NUCLEOTIDE SEQUENCE</scope>
    <source>
        <strain evidence="11">0166_1</strain>
    </source>
</reference>
<dbReference type="CDD" id="cd00075">
    <property type="entry name" value="HATPase"/>
    <property type="match status" value="1"/>
</dbReference>
<evidence type="ECO:0000313" key="11">
    <source>
        <dbReference type="EMBL" id="UGS34774.1"/>
    </source>
</evidence>
<gene>
    <name evidence="11" type="primary">sasA_5</name>
    <name evidence="11" type="ORF">DSM104329_01156</name>
</gene>
<dbReference type="PRINTS" id="PR00344">
    <property type="entry name" value="BCTRLSENSOR"/>
</dbReference>
<evidence type="ECO:0000313" key="12">
    <source>
        <dbReference type="Proteomes" id="UP001162834"/>
    </source>
</evidence>
<evidence type="ECO:0000256" key="8">
    <source>
        <dbReference type="ARBA" id="ARBA00039401"/>
    </source>
</evidence>
<keyword evidence="12" id="KW-1185">Reference proteome</keyword>
<sequence length="876" mass="94920">MLTHASRLLAIDLDYDETVSRVAFLLSGLADWCVVETVDTDGSCAQLAVAHDDPRKRALAEQMWQLYPPTADRPDLSRRLLKTGRPELVSDVSEGFLQSVAQTADHLRMLHELGLRSLLAVPLRTRGRVLGTILLANAESSKRFTEEDLEIAEDLARRAALAIDNAALHKSEQEARRRAERAAERIGRLQALTAALSRALTPTVVAEVMLGQGAVAVGADGGFVRLLTADASHLRLVATAGTSERFARSYSLVPIMSQLPDAVVFRSGVEGYFESAAELRAASSEFASLHEESGHQAVVFVPLHGFDGPIGVMALTFADARTFDGEDRELLTALADPCDQALERARLYEAERQARAAAELAIEQTTRLQRLAAELAAALTCAEVAEVVVTEGIASIDADASALQLLSADGTMLEVVCGKGSDRALIEAGWRRFPSDLRVPSGDALRTLEPVFIESNEDIREHYPDLDGYPHMRDAGAGTRARAGAHIPLIVSGQPLGVLFLGFSRARRFSEPQRSFVVALGRQCAQALKRAQLYETELEGRGRLSRLVERLHEGVVSVDARGHVEFASSTAKQMLCAASLKEGRPVPETWLGFPLADFVAALSDADQRVVEAQVASPDRARVFSLMGIPAAGSEAVLLVVTDVSASEQRRRVEREFIDNAAHELRTPLAAITSAIERLQAGAREDPERRDRFLGHIQHESARLNRLASSLLVLARAQTREAEPQREEIPVCGLLEELVSGLTLNPGIELRLDCPADLVVHSNRDLLEHAVLNLASNAARHTTSGAIGVSARLLDDDSVMLEVSDTGSGIAPEEFDRLFDRFYRGPREVRRAGFGLGLPITKEAVEAIGGRIEIDSIHGEGTTARIVLPAVDVTMEA</sequence>
<keyword evidence="6" id="KW-0418">Kinase</keyword>
<protein>
    <recommendedName>
        <fullName evidence="8">Sensor-like histidine kinase SenX3</fullName>
        <ecNumber evidence="3">2.7.13.3</ecNumber>
    </recommendedName>
</protein>